<name>A0A4U5P6I5_POPAL</name>
<dbReference type="InterPro" id="IPR000719">
    <property type="entry name" value="Prot_kinase_dom"/>
</dbReference>
<keyword evidence="1" id="KW-0808">Transferase</keyword>
<dbReference type="AlphaFoldDB" id="A0A4U5P6I5"/>
<dbReference type="Pfam" id="PF00069">
    <property type="entry name" value="Pkinase"/>
    <property type="match status" value="1"/>
</dbReference>
<dbReference type="GO" id="GO:0005524">
    <property type="term" value="F:ATP binding"/>
    <property type="evidence" value="ECO:0007669"/>
    <property type="project" value="UniProtKB-KW"/>
</dbReference>
<proteinExistence type="predicted"/>
<dbReference type="Gene3D" id="3.30.200.20">
    <property type="entry name" value="Phosphorylase Kinase, domain 1"/>
    <property type="match status" value="1"/>
</dbReference>
<dbReference type="PROSITE" id="PS50011">
    <property type="entry name" value="PROTEIN_KINASE_DOM"/>
    <property type="match status" value="1"/>
</dbReference>
<dbReference type="STRING" id="43335.A0A4U5P6I5"/>
<feature type="domain" description="Protein kinase" evidence="5">
    <location>
        <begin position="1"/>
        <end position="135"/>
    </location>
</feature>
<dbReference type="InterPro" id="IPR008266">
    <property type="entry name" value="Tyr_kinase_AS"/>
</dbReference>
<dbReference type="EMBL" id="RCHU01000751">
    <property type="protein sequence ID" value="TKR91888.1"/>
    <property type="molecule type" value="Genomic_DNA"/>
</dbReference>
<dbReference type="SUPFAM" id="SSF56112">
    <property type="entry name" value="Protein kinase-like (PK-like)"/>
    <property type="match status" value="1"/>
</dbReference>
<protein>
    <submittedName>
        <fullName evidence="6">Putative serine/threonine-protein kinase GCN2</fullName>
    </submittedName>
</protein>
<dbReference type="PANTHER" id="PTHR11042:SF136">
    <property type="entry name" value="EIF-2-ALPHA KINASE GCN2"/>
    <property type="match status" value="1"/>
</dbReference>
<dbReference type="GO" id="GO:0005829">
    <property type="term" value="C:cytosol"/>
    <property type="evidence" value="ECO:0007669"/>
    <property type="project" value="TreeGrafter"/>
</dbReference>
<evidence type="ECO:0000259" key="5">
    <source>
        <dbReference type="PROSITE" id="PS50011"/>
    </source>
</evidence>
<evidence type="ECO:0000256" key="1">
    <source>
        <dbReference type="ARBA" id="ARBA00022679"/>
    </source>
</evidence>
<evidence type="ECO:0000256" key="4">
    <source>
        <dbReference type="ARBA" id="ARBA00022840"/>
    </source>
</evidence>
<accession>A0A4U5P6I5</accession>
<sequence>MKCKHKLDLMEYAVKKIKIGYHDREVILREASTHAKMHHKHIVRYHQAWKESLQPKSDHDDMRGSSFAGEDTTTLFIQMECCPMTLHDLLSKETGLKGHFMMAKKIVKEVCFINANEFVHRDLAIKNIFVGVSQA</sequence>
<evidence type="ECO:0000256" key="3">
    <source>
        <dbReference type="ARBA" id="ARBA00022777"/>
    </source>
</evidence>
<dbReference type="InterPro" id="IPR011009">
    <property type="entry name" value="Kinase-like_dom_sf"/>
</dbReference>
<keyword evidence="4" id="KW-0067">ATP-binding</keyword>
<organism evidence="6">
    <name type="scientific">Populus alba</name>
    <name type="common">White poplar</name>
    <dbReference type="NCBI Taxonomy" id="43335"/>
    <lineage>
        <taxon>Eukaryota</taxon>
        <taxon>Viridiplantae</taxon>
        <taxon>Streptophyta</taxon>
        <taxon>Embryophyta</taxon>
        <taxon>Tracheophyta</taxon>
        <taxon>Spermatophyta</taxon>
        <taxon>Magnoliopsida</taxon>
        <taxon>eudicotyledons</taxon>
        <taxon>Gunneridae</taxon>
        <taxon>Pentapetalae</taxon>
        <taxon>rosids</taxon>
        <taxon>fabids</taxon>
        <taxon>Malpighiales</taxon>
        <taxon>Salicaceae</taxon>
        <taxon>Saliceae</taxon>
        <taxon>Populus</taxon>
    </lineage>
</organism>
<reference evidence="6" key="1">
    <citation type="submission" date="2018-10" db="EMBL/GenBank/DDBJ databases">
        <title>Population genomic analysis revealed the cold adaptation of white poplar.</title>
        <authorList>
            <person name="Liu Y.-J."/>
        </authorList>
    </citation>
    <scope>NUCLEOTIDE SEQUENCE [LARGE SCALE GENOMIC DNA]</scope>
    <source>
        <strain evidence="6">PAL-ZL1</strain>
    </source>
</reference>
<dbReference type="InterPro" id="IPR050339">
    <property type="entry name" value="CC_SR_Kinase"/>
</dbReference>
<comment type="caution">
    <text evidence="6">The sequence shown here is derived from an EMBL/GenBank/DDBJ whole genome shotgun (WGS) entry which is preliminary data.</text>
</comment>
<keyword evidence="3 6" id="KW-0418">Kinase</keyword>
<dbReference type="GO" id="GO:0005634">
    <property type="term" value="C:nucleus"/>
    <property type="evidence" value="ECO:0007669"/>
    <property type="project" value="TreeGrafter"/>
</dbReference>
<dbReference type="GO" id="GO:0004694">
    <property type="term" value="F:eukaryotic translation initiation factor 2alpha kinase activity"/>
    <property type="evidence" value="ECO:0007669"/>
    <property type="project" value="TreeGrafter"/>
</dbReference>
<gene>
    <name evidence="6" type="ORF">D5086_0000218260</name>
</gene>
<dbReference type="PROSITE" id="PS00109">
    <property type="entry name" value="PROTEIN_KINASE_TYR"/>
    <property type="match status" value="1"/>
</dbReference>
<keyword evidence="2" id="KW-0547">Nucleotide-binding</keyword>
<evidence type="ECO:0000313" key="6">
    <source>
        <dbReference type="EMBL" id="TKR91888.1"/>
    </source>
</evidence>
<dbReference type="PANTHER" id="PTHR11042">
    <property type="entry name" value="EUKARYOTIC TRANSLATION INITIATION FACTOR 2-ALPHA KINASE EIF2-ALPHA KINASE -RELATED"/>
    <property type="match status" value="1"/>
</dbReference>
<evidence type="ECO:0000256" key="2">
    <source>
        <dbReference type="ARBA" id="ARBA00022741"/>
    </source>
</evidence>